<keyword evidence="2" id="KW-1185">Reference proteome</keyword>
<gene>
    <name evidence="1" type="ORF">A6K24_16015</name>
</gene>
<dbReference type="Proteomes" id="UP000078534">
    <property type="component" value="Unassembled WGS sequence"/>
</dbReference>
<dbReference type="EMBL" id="LWSG01000003">
    <property type="protein sequence ID" value="OAS88555.1"/>
    <property type="molecule type" value="Genomic_DNA"/>
</dbReference>
<evidence type="ECO:0000313" key="2">
    <source>
        <dbReference type="Proteomes" id="UP000078534"/>
    </source>
</evidence>
<organism evidence="1 2">
    <name type="scientific">Metabacillus litoralis</name>
    <dbReference type="NCBI Taxonomy" id="152268"/>
    <lineage>
        <taxon>Bacteria</taxon>
        <taxon>Bacillati</taxon>
        <taxon>Bacillota</taxon>
        <taxon>Bacilli</taxon>
        <taxon>Bacillales</taxon>
        <taxon>Bacillaceae</taxon>
        <taxon>Metabacillus</taxon>
    </lineage>
</organism>
<evidence type="ECO:0000313" key="1">
    <source>
        <dbReference type="EMBL" id="OAS88555.1"/>
    </source>
</evidence>
<accession>A0A179T3L7</accession>
<name>A0A179T3L7_9BACI</name>
<sequence>MLGALAGEGMLKAVLTILTMTGLLSAKGGTFFILSAAGNAVFSFFPERYAKVILNLYKNKVNYWLTFCCRQLSGKG</sequence>
<protein>
    <submittedName>
        <fullName evidence="1">Uncharacterized protein</fullName>
    </submittedName>
</protein>
<proteinExistence type="predicted"/>
<comment type="caution">
    <text evidence="1">The sequence shown here is derived from an EMBL/GenBank/DDBJ whole genome shotgun (WGS) entry which is preliminary data.</text>
</comment>
<reference evidence="2" key="1">
    <citation type="submission" date="2016-04" db="EMBL/GenBank/DDBJ databases">
        <authorList>
            <person name="Lyu Z."/>
            <person name="Lyu W."/>
        </authorList>
    </citation>
    <scope>NUCLEOTIDE SEQUENCE [LARGE SCALE GENOMIC DNA]</scope>
    <source>
        <strain evidence="2">C44</strain>
    </source>
</reference>
<dbReference type="AlphaFoldDB" id="A0A179T3L7"/>